<dbReference type="InterPro" id="IPR040079">
    <property type="entry name" value="Glutathione_S-Trfase"/>
</dbReference>
<dbReference type="InterPro" id="IPR004046">
    <property type="entry name" value="GST_C"/>
</dbReference>
<evidence type="ECO:0000259" key="1">
    <source>
        <dbReference type="PROSITE" id="PS50404"/>
    </source>
</evidence>
<sequence length="207" mass="23780">MPQYKLTYFNLTALGEPIRWAFKVAGVAFEDIRIPREEWETNYKFTGRFPTQQVPLLEIDGKVYTQSGAILRHLARTFGLITGNEMVDLTVDQADSIVIDGFREFQKWVREKDPTLKADLHKRMVDTHLPLFLTQIQEIVASSGGDFIGGSKLTYADLSVANWFSIWTNLFDPDLPKKFPRLNQHNQTVLAIPEIKAWIEVRPKTNV</sequence>
<gene>
    <name evidence="3" type="ORF">AFUS01_LOCUS32903</name>
</gene>
<dbReference type="Proteomes" id="UP000708208">
    <property type="component" value="Unassembled WGS sequence"/>
</dbReference>
<comment type="caution">
    <text evidence="3">The sequence shown here is derived from an EMBL/GenBank/DDBJ whole genome shotgun (WGS) entry which is preliminary data.</text>
</comment>
<dbReference type="SFLD" id="SFLDG00363">
    <property type="entry name" value="AMPS_(cytGST):_Alpha-__Mu-__Pi"/>
    <property type="match status" value="1"/>
</dbReference>
<dbReference type="InterPro" id="IPR004045">
    <property type="entry name" value="Glutathione_S-Trfase_N"/>
</dbReference>
<dbReference type="InterPro" id="IPR010987">
    <property type="entry name" value="Glutathione-S-Trfase_C-like"/>
</dbReference>
<dbReference type="FunFam" id="3.40.30.10:FF:000258">
    <property type="entry name" value="Glutathione S-transferase"/>
    <property type="match status" value="1"/>
</dbReference>
<dbReference type="SFLD" id="SFLDG01205">
    <property type="entry name" value="AMPS.1"/>
    <property type="match status" value="1"/>
</dbReference>
<dbReference type="EMBL" id="CAJVCH010526973">
    <property type="protein sequence ID" value="CAG7822642.1"/>
    <property type="molecule type" value="Genomic_DNA"/>
</dbReference>
<evidence type="ECO:0000313" key="4">
    <source>
        <dbReference type="Proteomes" id="UP000708208"/>
    </source>
</evidence>
<evidence type="ECO:0008006" key="5">
    <source>
        <dbReference type="Google" id="ProtNLM"/>
    </source>
</evidence>
<protein>
    <recommendedName>
        <fullName evidence="5">Glutathione S-transferase</fullName>
    </recommendedName>
</protein>
<name>A0A8J2PBV3_9HEXA</name>
<dbReference type="InterPro" id="IPR050213">
    <property type="entry name" value="GST_superfamily"/>
</dbReference>
<dbReference type="Pfam" id="PF02798">
    <property type="entry name" value="GST_N"/>
    <property type="match status" value="1"/>
</dbReference>
<evidence type="ECO:0000313" key="3">
    <source>
        <dbReference type="EMBL" id="CAG7822642.1"/>
    </source>
</evidence>
<dbReference type="PROSITE" id="PS50405">
    <property type="entry name" value="GST_CTER"/>
    <property type="match status" value="1"/>
</dbReference>
<dbReference type="PROSITE" id="PS50404">
    <property type="entry name" value="GST_NTER"/>
    <property type="match status" value="1"/>
</dbReference>
<dbReference type="Pfam" id="PF14497">
    <property type="entry name" value="GST_C_3"/>
    <property type="match status" value="1"/>
</dbReference>
<dbReference type="GO" id="GO:0006749">
    <property type="term" value="P:glutathione metabolic process"/>
    <property type="evidence" value="ECO:0007669"/>
    <property type="project" value="TreeGrafter"/>
</dbReference>
<proteinExistence type="predicted"/>
<dbReference type="CDD" id="cd03192">
    <property type="entry name" value="GST_C_Sigma_like"/>
    <property type="match status" value="1"/>
</dbReference>
<evidence type="ECO:0000259" key="2">
    <source>
        <dbReference type="PROSITE" id="PS50405"/>
    </source>
</evidence>
<dbReference type="PANTHER" id="PTHR11571:SF150">
    <property type="entry name" value="GLUTATHIONE S-TRANSFERASE"/>
    <property type="match status" value="1"/>
</dbReference>
<dbReference type="AlphaFoldDB" id="A0A8J2PBV3"/>
<dbReference type="OrthoDB" id="414243at2759"/>
<reference evidence="3" key="1">
    <citation type="submission" date="2021-06" db="EMBL/GenBank/DDBJ databases">
        <authorList>
            <person name="Hodson N. C."/>
            <person name="Mongue J. A."/>
            <person name="Jaron S. K."/>
        </authorList>
    </citation>
    <scope>NUCLEOTIDE SEQUENCE</scope>
</reference>
<keyword evidence="4" id="KW-1185">Reference proteome</keyword>
<dbReference type="GO" id="GO:0004364">
    <property type="term" value="F:glutathione transferase activity"/>
    <property type="evidence" value="ECO:0007669"/>
    <property type="project" value="UniProtKB-ARBA"/>
</dbReference>
<feature type="domain" description="GST C-terminal" evidence="2">
    <location>
        <begin position="84"/>
        <end position="207"/>
    </location>
</feature>
<dbReference type="PANTHER" id="PTHR11571">
    <property type="entry name" value="GLUTATHIONE S-TRANSFERASE"/>
    <property type="match status" value="1"/>
</dbReference>
<accession>A0A8J2PBV3</accession>
<feature type="domain" description="GST N-terminal" evidence="1">
    <location>
        <begin position="2"/>
        <end position="82"/>
    </location>
</feature>
<organism evidence="3 4">
    <name type="scientific">Allacma fusca</name>
    <dbReference type="NCBI Taxonomy" id="39272"/>
    <lineage>
        <taxon>Eukaryota</taxon>
        <taxon>Metazoa</taxon>
        <taxon>Ecdysozoa</taxon>
        <taxon>Arthropoda</taxon>
        <taxon>Hexapoda</taxon>
        <taxon>Collembola</taxon>
        <taxon>Symphypleona</taxon>
        <taxon>Sminthuridae</taxon>
        <taxon>Allacma</taxon>
    </lineage>
</organism>
<dbReference type="CDD" id="cd03039">
    <property type="entry name" value="GST_N_Sigma_like"/>
    <property type="match status" value="1"/>
</dbReference>
<dbReference type="SFLD" id="SFLDS00019">
    <property type="entry name" value="Glutathione_Transferase_(cytos"/>
    <property type="match status" value="1"/>
</dbReference>